<feature type="region of interest" description="Disordered" evidence="8">
    <location>
        <begin position="97"/>
        <end position="142"/>
    </location>
</feature>
<evidence type="ECO:0000256" key="3">
    <source>
        <dbReference type="ARBA" id="ARBA00022771"/>
    </source>
</evidence>
<evidence type="ECO:0000256" key="2">
    <source>
        <dbReference type="ARBA" id="ARBA00022723"/>
    </source>
</evidence>
<dbReference type="EMBL" id="JAHRHJ020000005">
    <property type="protein sequence ID" value="KAH9313566.1"/>
    <property type="molecule type" value="Genomic_DNA"/>
</dbReference>
<keyword evidence="4" id="KW-0862">Zinc</keyword>
<feature type="domain" description="TFIIS central" evidence="11">
    <location>
        <begin position="400"/>
        <end position="523"/>
    </location>
</feature>
<dbReference type="InterPro" id="IPR003617">
    <property type="entry name" value="TFIIS/CRSP70_N_sub"/>
</dbReference>
<dbReference type="SMART" id="SM00510">
    <property type="entry name" value="TFS2M"/>
    <property type="match status" value="1"/>
</dbReference>
<evidence type="ECO:0000256" key="6">
    <source>
        <dbReference type="PROSITE-ProRule" id="PRU00472"/>
    </source>
</evidence>
<evidence type="ECO:0000259" key="11">
    <source>
        <dbReference type="PROSITE" id="PS51321"/>
    </source>
</evidence>
<feature type="compositionally biased region" description="Basic and acidic residues" evidence="8">
    <location>
        <begin position="118"/>
        <end position="142"/>
    </location>
</feature>
<dbReference type="PROSITE" id="PS51321">
    <property type="entry name" value="TFIIS_CENTRAL"/>
    <property type="match status" value="1"/>
</dbReference>
<name>A0AA38L6M8_TAXCH</name>
<dbReference type="InterPro" id="IPR017923">
    <property type="entry name" value="TFIIS_N"/>
</dbReference>
<dbReference type="InterPro" id="IPR036575">
    <property type="entry name" value="TFIIS_cen_dom_sf"/>
</dbReference>
<dbReference type="GO" id="GO:0003676">
    <property type="term" value="F:nucleic acid binding"/>
    <property type="evidence" value="ECO:0007669"/>
    <property type="project" value="InterPro"/>
</dbReference>
<dbReference type="Pfam" id="PF07500">
    <property type="entry name" value="TFIIS_M"/>
    <property type="match status" value="1"/>
</dbReference>
<dbReference type="CDD" id="cd00183">
    <property type="entry name" value="TFIIS_I"/>
    <property type="match status" value="1"/>
</dbReference>
<dbReference type="GO" id="GO:0005634">
    <property type="term" value="C:nucleus"/>
    <property type="evidence" value="ECO:0007669"/>
    <property type="project" value="UniProtKB-SubCell"/>
</dbReference>
<evidence type="ECO:0000256" key="8">
    <source>
        <dbReference type="SAM" id="MobiDB-lite"/>
    </source>
</evidence>
<evidence type="ECO:0000313" key="13">
    <source>
        <dbReference type="Proteomes" id="UP000824469"/>
    </source>
</evidence>
<evidence type="ECO:0008006" key="14">
    <source>
        <dbReference type="Google" id="ProtNLM"/>
    </source>
</evidence>
<dbReference type="AlphaFoldDB" id="A0AA38L6M8"/>
<feature type="non-terminal residue" evidence="12">
    <location>
        <position position="555"/>
    </location>
</feature>
<dbReference type="SUPFAM" id="SSF57783">
    <property type="entry name" value="Zinc beta-ribbon"/>
    <property type="match status" value="1"/>
</dbReference>
<dbReference type="Proteomes" id="UP000824469">
    <property type="component" value="Unassembled WGS sequence"/>
</dbReference>
<dbReference type="PROSITE" id="PS51133">
    <property type="entry name" value="ZF_TFIIS_2"/>
    <property type="match status" value="1"/>
</dbReference>
<evidence type="ECO:0000256" key="1">
    <source>
        <dbReference type="ARBA" id="ARBA00004123"/>
    </source>
</evidence>
<keyword evidence="5 7" id="KW-0539">Nucleus</keyword>
<organism evidence="12 13">
    <name type="scientific">Taxus chinensis</name>
    <name type="common">Chinese yew</name>
    <name type="synonym">Taxus wallichiana var. chinensis</name>
    <dbReference type="NCBI Taxonomy" id="29808"/>
    <lineage>
        <taxon>Eukaryota</taxon>
        <taxon>Viridiplantae</taxon>
        <taxon>Streptophyta</taxon>
        <taxon>Embryophyta</taxon>
        <taxon>Tracheophyta</taxon>
        <taxon>Spermatophyta</taxon>
        <taxon>Pinopsida</taxon>
        <taxon>Pinidae</taxon>
        <taxon>Conifers II</taxon>
        <taxon>Cupressales</taxon>
        <taxon>Taxaceae</taxon>
        <taxon>Taxus</taxon>
    </lineage>
</organism>
<feature type="domain" description="TFIIS N-terminal" evidence="10">
    <location>
        <begin position="15"/>
        <end position="93"/>
    </location>
</feature>
<feature type="domain" description="TFIIS-type" evidence="9">
    <location>
        <begin position="526"/>
        <end position="555"/>
    </location>
</feature>
<keyword evidence="2" id="KW-0479">Metal-binding</keyword>
<keyword evidence="13" id="KW-1185">Reference proteome</keyword>
<dbReference type="Pfam" id="PF01096">
    <property type="entry name" value="Zn_ribbon_TFIIS"/>
    <property type="match status" value="1"/>
</dbReference>
<dbReference type="SMART" id="SM00440">
    <property type="entry name" value="ZnF_C2C2"/>
    <property type="match status" value="1"/>
</dbReference>
<dbReference type="Gene3D" id="2.20.25.10">
    <property type="match status" value="1"/>
</dbReference>
<protein>
    <recommendedName>
        <fullName evidence="14">Transcription elongation factor TFIIS</fullName>
    </recommendedName>
</protein>
<evidence type="ECO:0000256" key="4">
    <source>
        <dbReference type="ARBA" id="ARBA00022833"/>
    </source>
</evidence>
<dbReference type="SMART" id="SM00509">
    <property type="entry name" value="TFS2N"/>
    <property type="match status" value="1"/>
</dbReference>
<evidence type="ECO:0000259" key="9">
    <source>
        <dbReference type="PROSITE" id="PS51133"/>
    </source>
</evidence>
<proteinExistence type="predicted"/>
<dbReference type="PROSITE" id="PS51319">
    <property type="entry name" value="TFIIS_N"/>
    <property type="match status" value="1"/>
</dbReference>
<dbReference type="InterPro" id="IPR003618">
    <property type="entry name" value="TFIIS_cen_dom"/>
</dbReference>
<dbReference type="Gene3D" id="1.10.472.30">
    <property type="entry name" value="Transcription elongation factor S-II, central domain"/>
    <property type="match status" value="1"/>
</dbReference>
<sequence>MGSKGLERELVEVFEKVKKAADRAADCKGAARAEEERCLDALKALDRVPVNFSILSSTGVGKKLRAISRHPREAIRTASKELLDAWKTIVASEINADNKENRACNSQGREPTKTPPKFGDKISSEDKRSQDRSPCKDNRSEEKRCLEYQNFKFVETEKVEHSKVTIEKKHNVEEDGIPKFHMIGLSRTKVENEIKGGHEMSKNIKTEREESLKDKDEKKHNVDEIPKKYDERAESSKVRVNNRCKAEDPILPKYESIDFSKSKVDKKCTKAVEDKDRISKYEKVESSKIKIDKKCKVEEERLSNVQRVEPSKVRMLEKKQTSKENDMVNFVKISEGAGGNRSLMGSTDRSFMQRPLTDKSCMQTPFMGLTERSKVGEKPIVNNESRSDAPINYAKCNDPARDKYREIIAIALNKVYNEAKEEDLEKANKCDPGRVAVAVETALFQKLDNKNGPQKMKYRSIYFNINDDRNPDFRRKVLLGEIEPERLPNISTDEMASDEMLLKRQMIKNKALFDSERGISQSATTDQFKCGKCGQRRTTYHQMQTRSADEPMTTF</sequence>
<dbReference type="PANTHER" id="PTHR11477">
    <property type="entry name" value="TRANSCRIPTION FACTOR S-II ZINC FINGER DOMAIN-CONTAINING PROTEIN"/>
    <property type="match status" value="1"/>
</dbReference>
<dbReference type="CDD" id="cd13749">
    <property type="entry name" value="Zn-ribbon_TFIIS"/>
    <property type="match status" value="1"/>
</dbReference>
<comment type="caution">
    <text evidence="12">The sequence shown here is derived from an EMBL/GenBank/DDBJ whole genome shotgun (WGS) entry which is preliminary data.</text>
</comment>
<dbReference type="InterPro" id="IPR035441">
    <property type="entry name" value="TFIIS/LEDGF_dom_sf"/>
</dbReference>
<accession>A0AA38L6M8</accession>
<evidence type="ECO:0000313" key="12">
    <source>
        <dbReference type="EMBL" id="KAH9313566.1"/>
    </source>
</evidence>
<dbReference type="Gene3D" id="1.20.930.10">
    <property type="entry name" value="Conserved domain common to transcription factors TFIIS, elongin A, CRSP70"/>
    <property type="match status" value="1"/>
</dbReference>
<reference evidence="12 13" key="1">
    <citation type="journal article" date="2021" name="Nat. Plants">
        <title>The Taxus genome provides insights into paclitaxel biosynthesis.</title>
        <authorList>
            <person name="Xiong X."/>
            <person name="Gou J."/>
            <person name="Liao Q."/>
            <person name="Li Y."/>
            <person name="Zhou Q."/>
            <person name="Bi G."/>
            <person name="Li C."/>
            <person name="Du R."/>
            <person name="Wang X."/>
            <person name="Sun T."/>
            <person name="Guo L."/>
            <person name="Liang H."/>
            <person name="Lu P."/>
            <person name="Wu Y."/>
            <person name="Zhang Z."/>
            <person name="Ro D.K."/>
            <person name="Shang Y."/>
            <person name="Huang S."/>
            <person name="Yan J."/>
        </authorList>
    </citation>
    <scope>NUCLEOTIDE SEQUENCE [LARGE SCALE GENOMIC DNA]</scope>
    <source>
        <strain evidence="12">Ta-2019</strain>
    </source>
</reference>
<dbReference type="PANTHER" id="PTHR11477:SF0">
    <property type="entry name" value="IP08861P-RELATED"/>
    <property type="match status" value="1"/>
</dbReference>
<evidence type="ECO:0000256" key="7">
    <source>
        <dbReference type="PROSITE-ProRule" id="PRU00649"/>
    </source>
</evidence>
<keyword evidence="3 6" id="KW-0863">Zinc-finger</keyword>
<evidence type="ECO:0000256" key="5">
    <source>
        <dbReference type="ARBA" id="ARBA00023242"/>
    </source>
</evidence>
<dbReference type="InterPro" id="IPR001222">
    <property type="entry name" value="Znf_TFIIS"/>
</dbReference>
<dbReference type="SUPFAM" id="SSF46942">
    <property type="entry name" value="Elongation factor TFIIS domain 2"/>
    <property type="match status" value="1"/>
</dbReference>
<dbReference type="GO" id="GO:0006351">
    <property type="term" value="P:DNA-templated transcription"/>
    <property type="evidence" value="ECO:0007669"/>
    <property type="project" value="InterPro"/>
</dbReference>
<gene>
    <name evidence="12" type="ORF">KI387_022193</name>
</gene>
<feature type="region of interest" description="Disordered" evidence="8">
    <location>
        <begin position="191"/>
        <end position="237"/>
    </location>
</feature>
<evidence type="ECO:0000259" key="10">
    <source>
        <dbReference type="PROSITE" id="PS51319"/>
    </source>
</evidence>
<dbReference type="SUPFAM" id="SSF47676">
    <property type="entry name" value="Conserved domain common to transcription factors TFIIS, elongin A, CRSP70"/>
    <property type="match status" value="1"/>
</dbReference>
<dbReference type="GO" id="GO:0008270">
    <property type="term" value="F:zinc ion binding"/>
    <property type="evidence" value="ECO:0007669"/>
    <property type="project" value="UniProtKB-KW"/>
</dbReference>
<comment type="subcellular location">
    <subcellularLocation>
        <location evidence="1 7">Nucleus</location>
    </subcellularLocation>
</comment>
<dbReference type="Pfam" id="PF08711">
    <property type="entry name" value="Med26"/>
    <property type="match status" value="1"/>
</dbReference>